<feature type="repeat" description="PPR" evidence="3">
    <location>
        <begin position="314"/>
        <end position="348"/>
    </location>
</feature>
<feature type="domain" description="Smr" evidence="5">
    <location>
        <begin position="603"/>
        <end position="686"/>
    </location>
</feature>
<keyword evidence="7" id="KW-1185">Reference proteome</keyword>
<sequence length="701" mass="77516">MALPFSYPLPFSSPPPPPPPPSQPAQIIPTSLLFSWRSPPNSHRFSLSLRLRFSLQDPSSSSSLTQQTSIPSPSSSSSDEDTLPKPFKNSIWVNPISPHAAALRRDSADSRYARLARASSTLDLNPSDVPRLLSSLPNPPREPDAAIILNNMNNPVAALHSLRWFLKTLKLKKPVILFNITLKVFRKSRNWDDAESLLNEMLQMGIPPDNITISTAISCARFCNLPAKAVEWFEKMPEFGLTPDDVTYSAIIDAYGRSGNVEMALSLYDHARKGKWRLDPLSCATVIQVYGSTGNFDGALNVYEEMKALGVKPNLVTYNKLLDVMGRAARPWQVKSIYREMAGNEISPNTITYSALIRAYSRARYVNDALAMYREMRARGMQLNLVLYNTLLSMCADTGHLDEAVDIFNEMTGPEAEPNPDSWSFSSLITAYACAGNVADVERTLNGMMEAGFQPTIFVLTSIIQCYGKAKMVDDVVRTFDRLLETGISPDDRFCGCLLNVLAQTPREEFGKVIECIERSNPRLGAFVKLMVDSGTSEELLRKEAEELFGSVSEVVKKAFCNCLTDVCVNVNQPGRASLLLNLAQELDIYPSLQSKTATQWSLHVRSLSLGAALTALKAWMDDMSEAMVNGEELPPLLGIHTGHGKHKYSERGLASSFESRLREMKAPFHEASDKVGWFLTTSIAAKSWLGSRVSAELVAP</sequence>
<comment type="similarity">
    <text evidence="1">Belongs to the PPR family. P subfamily.</text>
</comment>
<feature type="compositionally biased region" description="Low complexity" evidence="4">
    <location>
        <begin position="57"/>
        <end position="77"/>
    </location>
</feature>
<proteinExistence type="inferred from homology"/>
<dbReference type="InterPro" id="IPR033443">
    <property type="entry name" value="PROP1-like_PPR_dom"/>
</dbReference>
<protein>
    <submittedName>
        <fullName evidence="6">Pentatricopeptide repeat-containing protein</fullName>
    </submittedName>
</protein>
<dbReference type="Gene3D" id="1.25.40.10">
    <property type="entry name" value="Tetratricopeptide repeat domain"/>
    <property type="match status" value="4"/>
</dbReference>
<dbReference type="InterPro" id="IPR011990">
    <property type="entry name" value="TPR-like_helical_dom_sf"/>
</dbReference>
<keyword evidence="2" id="KW-0677">Repeat</keyword>
<feature type="region of interest" description="Disordered" evidence="4">
    <location>
        <begin position="57"/>
        <end position="83"/>
    </location>
</feature>
<accession>A0ABR2M509</accession>
<evidence type="ECO:0000256" key="3">
    <source>
        <dbReference type="PROSITE-ProRule" id="PRU00708"/>
    </source>
</evidence>
<feature type="compositionally biased region" description="Pro residues" evidence="4">
    <location>
        <begin position="11"/>
        <end position="23"/>
    </location>
</feature>
<dbReference type="Proteomes" id="UP001412067">
    <property type="component" value="Unassembled WGS sequence"/>
</dbReference>
<feature type="repeat" description="PPR" evidence="3">
    <location>
        <begin position="174"/>
        <end position="208"/>
    </location>
</feature>
<feature type="repeat" description="PPR" evidence="3">
    <location>
        <begin position="456"/>
        <end position="490"/>
    </location>
</feature>
<gene>
    <name evidence="6" type="primary">P67</name>
    <name evidence="6" type="ORF">KSP40_PGU008224</name>
</gene>
<dbReference type="PANTHER" id="PTHR47447:SF12">
    <property type="entry name" value="PENTATRICOPEPTIDE REPEAT-CONTAINING PROTEIN ATP4 HOMOLOG, CHLOROPLASTIC"/>
    <property type="match status" value="1"/>
</dbReference>
<comment type="caution">
    <text evidence="6">The sequence shown here is derived from an EMBL/GenBank/DDBJ whole genome shotgun (WGS) entry which is preliminary data.</text>
</comment>
<feature type="repeat" description="PPR" evidence="3">
    <location>
        <begin position="384"/>
        <end position="418"/>
    </location>
</feature>
<evidence type="ECO:0000313" key="7">
    <source>
        <dbReference type="Proteomes" id="UP001412067"/>
    </source>
</evidence>
<dbReference type="PROSITE" id="PS50828">
    <property type="entry name" value="SMR"/>
    <property type="match status" value="1"/>
</dbReference>
<evidence type="ECO:0000259" key="5">
    <source>
        <dbReference type="PROSITE" id="PS50828"/>
    </source>
</evidence>
<organism evidence="6 7">
    <name type="scientific">Platanthera guangdongensis</name>
    <dbReference type="NCBI Taxonomy" id="2320717"/>
    <lineage>
        <taxon>Eukaryota</taxon>
        <taxon>Viridiplantae</taxon>
        <taxon>Streptophyta</taxon>
        <taxon>Embryophyta</taxon>
        <taxon>Tracheophyta</taxon>
        <taxon>Spermatophyta</taxon>
        <taxon>Magnoliopsida</taxon>
        <taxon>Liliopsida</taxon>
        <taxon>Asparagales</taxon>
        <taxon>Orchidaceae</taxon>
        <taxon>Orchidoideae</taxon>
        <taxon>Orchideae</taxon>
        <taxon>Orchidinae</taxon>
        <taxon>Platanthera</taxon>
    </lineage>
</organism>
<dbReference type="NCBIfam" id="TIGR00756">
    <property type="entry name" value="PPR"/>
    <property type="match status" value="7"/>
</dbReference>
<feature type="compositionally biased region" description="Low complexity" evidence="4">
    <location>
        <begin position="1"/>
        <end position="10"/>
    </location>
</feature>
<reference evidence="6 7" key="1">
    <citation type="journal article" date="2022" name="Nat. Plants">
        <title>Genomes of leafy and leafless Platanthera orchids illuminate the evolution of mycoheterotrophy.</title>
        <authorList>
            <person name="Li M.H."/>
            <person name="Liu K.W."/>
            <person name="Li Z."/>
            <person name="Lu H.C."/>
            <person name="Ye Q.L."/>
            <person name="Zhang D."/>
            <person name="Wang J.Y."/>
            <person name="Li Y.F."/>
            <person name="Zhong Z.M."/>
            <person name="Liu X."/>
            <person name="Yu X."/>
            <person name="Liu D.K."/>
            <person name="Tu X.D."/>
            <person name="Liu B."/>
            <person name="Hao Y."/>
            <person name="Liao X.Y."/>
            <person name="Jiang Y.T."/>
            <person name="Sun W.H."/>
            <person name="Chen J."/>
            <person name="Chen Y.Q."/>
            <person name="Ai Y."/>
            <person name="Zhai J.W."/>
            <person name="Wu S.S."/>
            <person name="Zhou Z."/>
            <person name="Hsiao Y.Y."/>
            <person name="Wu W.L."/>
            <person name="Chen Y.Y."/>
            <person name="Lin Y.F."/>
            <person name="Hsu J.L."/>
            <person name="Li C.Y."/>
            <person name="Wang Z.W."/>
            <person name="Zhao X."/>
            <person name="Zhong W.Y."/>
            <person name="Ma X.K."/>
            <person name="Ma L."/>
            <person name="Huang J."/>
            <person name="Chen G.Z."/>
            <person name="Huang M.Z."/>
            <person name="Huang L."/>
            <person name="Peng D.H."/>
            <person name="Luo Y.B."/>
            <person name="Zou S.Q."/>
            <person name="Chen S.P."/>
            <person name="Lan S."/>
            <person name="Tsai W.C."/>
            <person name="Van de Peer Y."/>
            <person name="Liu Z.J."/>
        </authorList>
    </citation>
    <scope>NUCLEOTIDE SEQUENCE [LARGE SCALE GENOMIC DNA]</scope>
    <source>
        <strain evidence="6">Lor288</strain>
    </source>
</reference>
<feature type="repeat" description="PPR" evidence="3">
    <location>
        <begin position="349"/>
        <end position="383"/>
    </location>
</feature>
<feature type="region of interest" description="Disordered" evidence="4">
    <location>
        <begin position="1"/>
        <end position="26"/>
    </location>
</feature>
<dbReference type="SMART" id="SM00463">
    <property type="entry name" value="SMR"/>
    <property type="match status" value="1"/>
</dbReference>
<feature type="repeat" description="PPR" evidence="3">
    <location>
        <begin position="421"/>
        <end position="455"/>
    </location>
</feature>
<feature type="repeat" description="PPR" evidence="3">
    <location>
        <begin position="244"/>
        <end position="278"/>
    </location>
</feature>
<feature type="repeat" description="PPR" evidence="3">
    <location>
        <begin position="279"/>
        <end position="313"/>
    </location>
</feature>
<dbReference type="EMBL" id="JBBWWR010000012">
    <property type="protein sequence ID" value="KAK8959056.1"/>
    <property type="molecule type" value="Genomic_DNA"/>
</dbReference>
<dbReference type="Pfam" id="PF17177">
    <property type="entry name" value="PPR_long"/>
    <property type="match status" value="1"/>
</dbReference>
<dbReference type="SUPFAM" id="SSF81901">
    <property type="entry name" value="HCP-like"/>
    <property type="match status" value="1"/>
</dbReference>
<evidence type="ECO:0000313" key="6">
    <source>
        <dbReference type="EMBL" id="KAK8959056.1"/>
    </source>
</evidence>
<dbReference type="InterPro" id="IPR002885">
    <property type="entry name" value="PPR_rpt"/>
</dbReference>
<evidence type="ECO:0000256" key="4">
    <source>
        <dbReference type="SAM" id="MobiDB-lite"/>
    </source>
</evidence>
<dbReference type="PANTHER" id="PTHR47447">
    <property type="entry name" value="OS03G0856100 PROTEIN"/>
    <property type="match status" value="1"/>
</dbReference>
<evidence type="ECO:0000256" key="2">
    <source>
        <dbReference type="ARBA" id="ARBA00022737"/>
    </source>
</evidence>
<dbReference type="InterPro" id="IPR002625">
    <property type="entry name" value="Smr_dom"/>
</dbReference>
<dbReference type="PROSITE" id="PS51375">
    <property type="entry name" value="PPR"/>
    <property type="match status" value="8"/>
</dbReference>
<evidence type="ECO:0000256" key="1">
    <source>
        <dbReference type="ARBA" id="ARBA00007626"/>
    </source>
</evidence>
<dbReference type="Pfam" id="PF13041">
    <property type="entry name" value="PPR_2"/>
    <property type="match status" value="2"/>
</dbReference>
<name>A0ABR2M509_9ASPA</name>
<dbReference type="Pfam" id="PF12854">
    <property type="entry name" value="PPR_1"/>
    <property type="match status" value="1"/>
</dbReference>